<dbReference type="GO" id="GO:0005783">
    <property type="term" value="C:endoplasmic reticulum"/>
    <property type="evidence" value="ECO:0007669"/>
    <property type="project" value="TreeGrafter"/>
</dbReference>
<evidence type="ECO:0000313" key="2">
    <source>
        <dbReference type="EMBL" id="KYO19997.1"/>
    </source>
</evidence>
<keyword evidence="1" id="KW-0472">Membrane</keyword>
<sequence>MESGAQDFKRTRFSCLLGFGCRVLVKLRSLQSMAPEVSLPPHPYWPRGLTVPGFLPNERPAWHSVAFIFGAAGSLAALTWLVSGRTRSPQEGPWRRLALCWFTVCAFIHLVVEGWFSFFHNSLPGDQAFLSQLWKEYAKGDSRYVM</sequence>
<organism evidence="2 3">
    <name type="scientific">Alligator mississippiensis</name>
    <name type="common">American alligator</name>
    <dbReference type="NCBI Taxonomy" id="8496"/>
    <lineage>
        <taxon>Eukaryota</taxon>
        <taxon>Metazoa</taxon>
        <taxon>Chordata</taxon>
        <taxon>Craniata</taxon>
        <taxon>Vertebrata</taxon>
        <taxon>Euteleostomi</taxon>
        <taxon>Archelosauria</taxon>
        <taxon>Archosauria</taxon>
        <taxon>Crocodylia</taxon>
        <taxon>Alligatoridae</taxon>
        <taxon>Alligatorinae</taxon>
        <taxon>Alligator</taxon>
    </lineage>
</organism>
<evidence type="ECO:0000313" key="3">
    <source>
        <dbReference type="Proteomes" id="UP000050525"/>
    </source>
</evidence>
<keyword evidence="3" id="KW-1185">Reference proteome</keyword>
<evidence type="ECO:0000256" key="1">
    <source>
        <dbReference type="SAM" id="Phobius"/>
    </source>
</evidence>
<dbReference type="Proteomes" id="UP000050525">
    <property type="component" value="Unassembled WGS sequence"/>
</dbReference>
<accession>A0A151M695</accession>
<keyword evidence="1" id="KW-0812">Transmembrane</keyword>
<dbReference type="eggNOG" id="KOG4826">
    <property type="taxonomic scope" value="Eukaryota"/>
</dbReference>
<gene>
    <name evidence="2" type="primary">EBP</name>
    <name evidence="2" type="ORF">Y1Q_0012730</name>
</gene>
<comment type="caution">
    <text evidence="2">The sequence shown here is derived from an EMBL/GenBank/DDBJ whole genome shotgun (WGS) entry which is preliminary data.</text>
</comment>
<dbReference type="EMBL" id="AKHW03006455">
    <property type="protein sequence ID" value="KYO19997.1"/>
    <property type="molecule type" value="Genomic_DNA"/>
</dbReference>
<dbReference type="GO" id="GO:0016020">
    <property type="term" value="C:membrane"/>
    <property type="evidence" value="ECO:0007669"/>
    <property type="project" value="InterPro"/>
</dbReference>
<dbReference type="AlphaFoldDB" id="A0A151M695"/>
<name>A0A151M695_ALLMI</name>
<dbReference type="GO" id="GO:0004769">
    <property type="term" value="F:steroid Delta-isomerase activity"/>
    <property type="evidence" value="ECO:0007669"/>
    <property type="project" value="TreeGrafter"/>
</dbReference>
<feature type="transmembrane region" description="Helical" evidence="1">
    <location>
        <begin position="61"/>
        <end position="82"/>
    </location>
</feature>
<dbReference type="PANTHER" id="PTHR14207">
    <property type="entry name" value="STEROL ISOMERASE"/>
    <property type="match status" value="1"/>
</dbReference>
<dbReference type="STRING" id="8496.A0A151M695"/>
<dbReference type="GO" id="GO:0006695">
    <property type="term" value="P:cholesterol biosynthetic process"/>
    <property type="evidence" value="ECO:0007669"/>
    <property type="project" value="TreeGrafter"/>
</dbReference>
<reference evidence="2 3" key="1">
    <citation type="journal article" date="2012" name="Genome Biol.">
        <title>Sequencing three crocodilian genomes to illuminate the evolution of archosaurs and amniotes.</title>
        <authorList>
            <person name="St John J.A."/>
            <person name="Braun E.L."/>
            <person name="Isberg S.R."/>
            <person name="Miles L.G."/>
            <person name="Chong A.Y."/>
            <person name="Gongora J."/>
            <person name="Dalzell P."/>
            <person name="Moran C."/>
            <person name="Bed'hom B."/>
            <person name="Abzhanov A."/>
            <person name="Burgess S.C."/>
            <person name="Cooksey A.M."/>
            <person name="Castoe T.A."/>
            <person name="Crawford N.G."/>
            <person name="Densmore L.D."/>
            <person name="Drew J.C."/>
            <person name="Edwards S.V."/>
            <person name="Faircloth B.C."/>
            <person name="Fujita M.K."/>
            <person name="Greenwold M.J."/>
            <person name="Hoffmann F.G."/>
            <person name="Howard J.M."/>
            <person name="Iguchi T."/>
            <person name="Janes D.E."/>
            <person name="Khan S.Y."/>
            <person name="Kohno S."/>
            <person name="de Koning A.J."/>
            <person name="Lance S.L."/>
            <person name="McCarthy F.M."/>
            <person name="McCormack J.E."/>
            <person name="Merchant M.E."/>
            <person name="Peterson D.G."/>
            <person name="Pollock D.D."/>
            <person name="Pourmand N."/>
            <person name="Raney B.J."/>
            <person name="Roessler K.A."/>
            <person name="Sanford J.R."/>
            <person name="Sawyer R.H."/>
            <person name="Schmidt C.J."/>
            <person name="Triplett E.W."/>
            <person name="Tuberville T.D."/>
            <person name="Venegas-Anaya M."/>
            <person name="Howard J.T."/>
            <person name="Jarvis E.D."/>
            <person name="Guillette L.J.Jr."/>
            <person name="Glenn T.C."/>
            <person name="Green R.E."/>
            <person name="Ray D.A."/>
        </authorList>
    </citation>
    <scope>NUCLEOTIDE SEQUENCE [LARGE SCALE GENOMIC DNA]</scope>
    <source>
        <strain evidence="2">KSC_2009_1</strain>
    </source>
</reference>
<feature type="transmembrane region" description="Helical" evidence="1">
    <location>
        <begin position="94"/>
        <end position="112"/>
    </location>
</feature>
<dbReference type="GO" id="GO:0000247">
    <property type="term" value="F:C-8 sterol isomerase activity"/>
    <property type="evidence" value="ECO:0007669"/>
    <property type="project" value="TreeGrafter"/>
</dbReference>
<dbReference type="GO" id="GO:0047750">
    <property type="term" value="F:cholestenol delta-isomerase activity"/>
    <property type="evidence" value="ECO:0007669"/>
    <property type="project" value="InterPro"/>
</dbReference>
<protein>
    <submittedName>
        <fullName evidence="2">3-beta-hydroxysteroid-Delta(8), Delta(7)-isomerase</fullName>
    </submittedName>
</protein>
<keyword evidence="1" id="KW-1133">Transmembrane helix</keyword>
<dbReference type="PANTHER" id="PTHR14207:SF0">
    <property type="entry name" value="3-BETA-HYDROXYSTEROID-DELTA(8),DELTA(7)-ISOMERASE"/>
    <property type="match status" value="1"/>
</dbReference>
<dbReference type="InterPro" id="IPR007905">
    <property type="entry name" value="EBP"/>
</dbReference>
<proteinExistence type="predicted"/>